<evidence type="ECO:0000313" key="6">
    <source>
        <dbReference type="EMBL" id="MDR7088857.1"/>
    </source>
</evidence>
<evidence type="ECO:0000256" key="3">
    <source>
        <dbReference type="ARBA" id="ARBA00023315"/>
    </source>
</evidence>
<dbReference type="EC" id="2.3.1.51" evidence="6"/>
<keyword evidence="4" id="KW-0812">Transmembrane</keyword>
<dbReference type="GO" id="GO:0003841">
    <property type="term" value="F:1-acylglycerol-3-phosphate O-acyltransferase activity"/>
    <property type="evidence" value="ECO:0007669"/>
    <property type="project" value="UniProtKB-EC"/>
</dbReference>
<keyword evidence="4" id="KW-0472">Membrane</keyword>
<feature type="transmembrane region" description="Helical" evidence="4">
    <location>
        <begin position="7"/>
        <end position="31"/>
    </location>
</feature>
<keyword evidence="2 6" id="KW-0808">Transferase</keyword>
<dbReference type="SMART" id="SM00563">
    <property type="entry name" value="PlsC"/>
    <property type="match status" value="1"/>
</dbReference>
<comment type="caution">
    <text evidence="6">The sequence shown here is derived from an EMBL/GenBank/DDBJ whole genome shotgun (WGS) entry which is preliminary data.</text>
</comment>
<proteinExistence type="predicted"/>
<evidence type="ECO:0000259" key="5">
    <source>
        <dbReference type="SMART" id="SM00563"/>
    </source>
</evidence>
<dbReference type="SUPFAM" id="SSF69593">
    <property type="entry name" value="Glycerol-3-phosphate (1)-acyltransferase"/>
    <property type="match status" value="1"/>
</dbReference>
<dbReference type="EMBL" id="JAVDVX010000001">
    <property type="protein sequence ID" value="MDR7088857.1"/>
    <property type="molecule type" value="Genomic_DNA"/>
</dbReference>
<dbReference type="PANTHER" id="PTHR10434:SF40">
    <property type="entry name" value="1-ACYL-SN-GLYCEROL-3-PHOSPHATE ACYLTRANSFERASE"/>
    <property type="match status" value="1"/>
</dbReference>
<reference evidence="6 7" key="1">
    <citation type="submission" date="2023-07" db="EMBL/GenBank/DDBJ databases">
        <title>Sorghum-associated microbial communities from plants grown in Nebraska, USA.</title>
        <authorList>
            <person name="Schachtman D."/>
        </authorList>
    </citation>
    <scope>NUCLEOTIDE SEQUENCE [LARGE SCALE GENOMIC DNA]</scope>
    <source>
        <strain evidence="6 7">BE190</strain>
    </source>
</reference>
<dbReference type="InterPro" id="IPR002123">
    <property type="entry name" value="Plipid/glycerol_acylTrfase"/>
</dbReference>
<dbReference type="Proteomes" id="UP001253595">
    <property type="component" value="Unassembled WGS sequence"/>
</dbReference>
<dbReference type="RefSeq" id="WP_310069053.1">
    <property type="nucleotide sequence ID" value="NZ_JAVDVX010000001.1"/>
</dbReference>
<protein>
    <submittedName>
        <fullName evidence="6">1-acyl-sn-glycerol-3-phosphate acyltransferase</fullName>
        <ecNumber evidence="6">2.3.1.51</ecNumber>
    </submittedName>
</protein>
<sequence>MLKLRSILFSIGYNITSAGAGLVAVIIWPILPYSWRWRIVTCWNRFVMFWIRVCCGVRFEIIGSKHADKFPCVVMAKHQSTWETMFLQYYFGPVSTILKKELFRIPFFGWGLASLRPIAIDRSNPIQALKEIKRIGLRRLQQGNNLLIFPEGTRTPVGQIGNYARSGADIAISAGVPIIAVAHNAGECWPHKQFIKYPGTIRVVISEPFATEGKDRKQLTEEVKNWIEGEIAKMTPARKDGKRMSVNADLDMK</sequence>
<evidence type="ECO:0000256" key="4">
    <source>
        <dbReference type="SAM" id="Phobius"/>
    </source>
</evidence>
<keyword evidence="4" id="KW-1133">Transmembrane helix</keyword>
<evidence type="ECO:0000256" key="2">
    <source>
        <dbReference type="ARBA" id="ARBA00022679"/>
    </source>
</evidence>
<comment type="pathway">
    <text evidence="1">Lipid metabolism.</text>
</comment>
<organism evidence="6 7">
    <name type="scientific">Cellvibrio fibrivorans</name>
    <dbReference type="NCBI Taxonomy" id="126350"/>
    <lineage>
        <taxon>Bacteria</taxon>
        <taxon>Pseudomonadati</taxon>
        <taxon>Pseudomonadota</taxon>
        <taxon>Gammaproteobacteria</taxon>
        <taxon>Cellvibrionales</taxon>
        <taxon>Cellvibrionaceae</taxon>
        <taxon>Cellvibrio</taxon>
    </lineage>
</organism>
<feature type="domain" description="Phospholipid/glycerol acyltransferase" evidence="5">
    <location>
        <begin position="72"/>
        <end position="186"/>
    </location>
</feature>
<evidence type="ECO:0000313" key="7">
    <source>
        <dbReference type="Proteomes" id="UP001253595"/>
    </source>
</evidence>
<evidence type="ECO:0000256" key="1">
    <source>
        <dbReference type="ARBA" id="ARBA00005189"/>
    </source>
</evidence>
<keyword evidence="3 6" id="KW-0012">Acyltransferase</keyword>
<dbReference type="CDD" id="cd07989">
    <property type="entry name" value="LPLAT_AGPAT-like"/>
    <property type="match status" value="1"/>
</dbReference>
<dbReference type="Pfam" id="PF01553">
    <property type="entry name" value="Acyltransferase"/>
    <property type="match status" value="1"/>
</dbReference>
<accession>A0ABU1UUL3</accession>
<keyword evidence="7" id="KW-1185">Reference proteome</keyword>
<name>A0ABU1UUL3_9GAMM</name>
<gene>
    <name evidence="6" type="ORF">J2X05_000860</name>
</gene>
<dbReference type="PANTHER" id="PTHR10434">
    <property type="entry name" value="1-ACYL-SN-GLYCEROL-3-PHOSPHATE ACYLTRANSFERASE"/>
    <property type="match status" value="1"/>
</dbReference>